<evidence type="ECO:0000256" key="1">
    <source>
        <dbReference type="ARBA" id="ARBA00005466"/>
    </source>
</evidence>
<dbReference type="EMBL" id="JAQQWI010000008">
    <property type="protein sequence ID" value="KAK8023453.1"/>
    <property type="molecule type" value="Genomic_DNA"/>
</dbReference>
<name>A0ABR1S0B2_9PEZI</name>
<dbReference type="InterPro" id="IPR016166">
    <property type="entry name" value="FAD-bd_PCMH"/>
</dbReference>
<keyword evidence="3" id="KW-0274">FAD</keyword>
<dbReference type="InterPro" id="IPR006094">
    <property type="entry name" value="Oxid_FAD_bind_N"/>
</dbReference>
<feature type="chain" id="PRO_5047089378" description="FAD-binding PCMH-type domain-containing protein" evidence="5">
    <location>
        <begin position="23"/>
        <end position="515"/>
    </location>
</feature>
<comment type="similarity">
    <text evidence="1">Belongs to the oxygen-dependent FAD-linked oxidoreductase family.</text>
</comment>
<evidence type="ECO:0000256" key="4">
    <source>
        <dbReference type="ARBA" id="ARBA00023002"/>
    </source>
</evidence>
<comment type="caution">
    <text evidence="7">The sequence shown here is derived from an EMBL/GenBank/DDBJ whole genome shotgun (WGS) entry which is preliminary data.</text>
</comment>
<dbReference type="InterPro" id="IPR016167">
    <property type="entry name" value="FAD-bd_PCMH_sub1"/>
</dbReference>
<gene>
    <name evidence="7" type="ORF">PG991_006692</name>
</gene>
<keyword evidence="2" id="KW-0285">Flavoprotein</keyword>
<evidence type="ECO:0000256" key="2">
    <source>
        <dbReference type="ARBA" id="ARBA00022630"/>
    </source>
</evidence>
<feature type="domain" description="FAD-binding PCMH-type" evidence="6">
    <location>
        <begin position="76"/>
        <end position="247"/>
    </location>
</feature>
<evidence type="ECO:0000256" key="3">
    <source>
        <dbReference type="ARBA" id="ARBA00022827"/>
    </source>
</evidence>
<dbReference type="Gene3D" id="3.40.462.20">
    <property type="match status" value="1"/>
</dbReference>
<dbReference type="SUPFAM" id="SSF56176">
    <property type="entry name" value="FAD-binding/transporter-associated domain-like"/>
    <property type="match status" value="1"/>
</dbReference>
<dbReference type="Pfam" id="PF01565">
    <property type="entry name" value="FAD_binding_4"/>
    <property type="match status" value="1"/>
</dbReference>
<dbReference type="InterPro" id="IPR050416">
    <property type="entry name" value="FAD-linked_Oxidoreductase"/>
</dbReference>
<dbReference type="PANTHER" id="PTHR42973:SF8">
    <property type="entry name" value="FAD-BINDING PCMH-TYPE DOMAIN-CONTAINING PROTEIN"/>
    <property type="match status" value="1"/>
</dbReference>
<feature type="signal peptide" evidence="5">
    <location>
        <begin position="1"/>
        <end position="22"/>
    </location>
</feature>
<dbReference type="Gene3D" id="3.30.43.10">
    <property type="entry name" value="Uridine Diphospho-n-acetylenolpyruvylglucosamine Reductase, domain 2"/>
    <property type="match status" value="1"/>
</dbReference>
<evidence type="ECO:0000256" key="5">
    <source>
        <dbReference type="SAM" id="SignalP"/>
    </source>
</evidence>
<accession>A0ABR1S0B2</accession>
<dbReference type="Proteomes" id="UP001396898">
    <property type="component" value="Unassembled WGS sequence"/>
</dbReference>
<dbReference type="InterPro" id="IPR036318">
    <property type="entry name" value="FAD-bd_PCMH-like_sf"/>
</dbReference>
<keyword evidence="8" id="KW-1185">Reference proteome</keyword>
<dbReference type="PROSITE" id="PS51387">
    <property type="entry name" value="FAD_PCMH"/>
    <property type="match status" value="1"/>
</dbReference>
<dbReference type="PANTHER" id="PTHR42973">
    <property type="entry name" value="BINDING OXIDOREDUCTASE, PUTATIVE (AFU_ORTHOLOGUE AFUA_1G17690)-RELATED"/>
    <property type="match status" value="1"/>
</dbReference>
<sequence length="515" mass="57036">MPSLIDLLTLSLVLLQSSLVAGGVVPRYFQSAPFTRRDLSAAKVQQELGVLISNGSTILGPDDARFANATERYSTYAVPRIEVVVVPVEEGDVSMIVEYCNENSIEFLAVNRAHARTYTVGAFAGLMIDLGQLLHIEIQPDGKSAWFQGGTYDGQVKDYLWEQGYVATTGSCDCVGMMGPGLGGGHGRHEGLYGLISDNLVNLNVVLSNGTAVRVHETSHADLFWGMKGAGHNFGIVTSFQLRIYPRGPDTWHWHNYVWTGDKLERLFDEANKLHGDGDTPVNLALSYSSFTLNRTIREDEAVIFWSFAYRGPAEEAERILAPFNQIEAAYEESGDVPYPDISTVQITSIDSPTCAKNNSWVLSTAGLKAFNVTAMRQIYDLHNANIRQYPELASGASASHDSYSNAGIRRFKSEDSAFPFRHYNHLTSFGVVVPPGSDSALTAAARKWADDVRDLWNGGQPHVAPSNYVNYATGLEPLSSIYGYEEWRLQRLVDLKHTYDPQNRFRFYNPIIRA</sequence>
<keyword evidence="4" id="KW-0560">Oxidoreductase</keyword>
<proteinExistence type="inferred from homology"/>
<organism evidence="7 8">
    <name type="scientific">Apiospora marii</name>
    <dbReference type="NCBI Taxonomy" id="335849"/>
    <lineage>
        <taxon>Eukaryota</taxon>
        <taxon>Fungi</taxon>
        <taxon>Dikarya</taxon>
        <taxon>Ascomycota</taxon>
        <taxon>Pezizomycotina</taxon>
        <taxon>Sordariomycetes</taxon>
        <taxon>Xylariomycetidae</taxon>
        <taxon>Amphisphaeriales</taxon>
        <taxon>Apiosporaceae</taxon>
        <taxon>Apiospora</taxon>
    </lineage>
</organism>
<evidence type="ECO:0000259" key="6">
    <source>
        <dbReference type="PROSITE" id="PS51387"/>
    </source>
</evidence>
<evidence type="ECO:0000313" key="7">
    <source>
        <dbReference type="EMBL" id="KAK8023453.1"/>
    </source>
</evidence>
<keyword evidence="5" id="KW-0732">Signal</keyword>
<dbReference type="InterPro" id="IPR016169">
    <property type="entry name" value="FAD-bd_PCMH_sub2"/>
</dbReference>
<protein>
    <recommendedName>
        <fullName evidence="6">FAD-binding PCMH-type domain-containing protein</fullName>
    </recommendedName>
</protein>
<evidence type="ECO:0000313" key="8">
    <source>
        <dbReference type="Proteomes" id="UP001396898"/>
    </source>
</evidence>
<reference evidence="7 8" key="1">
    <citation type="submission" date="2023-01" db="EMBL/GenBank/DDBJ databases">
        <title>Analysis of 21 Apiospora genomes using comparative genomics revels a genus with tremendous synthesis potential of carbohydrate active enzymes and secondary metabolites.</title>
        <authorList>
            <person name="Sorensen T."/>
        </authorList>
    </citation>
    <scope>NUCLEOTIDE SEQUENCE [LARGE SCALE GENOMIC DNA]</scope>
    <source>
        <strain evidence="7 8">CBS 20057</strain>
    </source>
</reference>
<dbReference type="Gene3D" id="3.30.465.10">
    <property type="match status" value="1"/>
</dbReference>